<dbReference type="InterPro" id="IPR006575">
    <property type="entry name" value="RWD_dom"/>
</dbReference>
<gene>
    <name evidence="8" type="primary">RWDD3</name>
</gene>
<dbReference type="PROSITE" id="PS50908">
    <property type="entry name" value="RWD"/>
    <property type="match status" value="1"/>
</dbReference>
<comment type="subcellular location">
    <subcellularLocation>
        <location evidence="2">Cytoplasm</location>
    </subcellularLocation>
    <subcellularLocation>
        <location evidence="1">Nucleus</location>
    </subcellularLocation>
</comment>
<dbReference type="GO" id="GO:0033554">
    <property type="term" value="P:cellular response to stress"/>
    <property type="evidence" value="ECO:0007669"/>
    <property type="project" value="UniProtKB-ARBA"/>
</dbReference>
<sequence>MYTTLVIEATRGNHESAVSGRSRILCLCLNERRRRSAPLWTRDSFSSPSPFSIRAEGAARLSAMSDLALEELSAIAAIYCGEDECEVLEVSETEGITFRIQTSSKGPLGADILLKLLFHLPIGYPSSLPNISVSSEQLTRTQCAAVKGRLLEEARRHFSQPMVHELILWIEQNLKHAVEQAETSVCSGESTLSTDGPEEDGVWIALLRLDHMRAKGKYVKTVEKWCADLKLTGRLMFMGKMILILLQGDRASIKEYLLLQKTSKVDVDSSGKKCKEKMISVLSETKAQAAHRRFQAFEVKEYSTLGELQNEFEAAGLAELFSEFVLARLK</sequence>
<dbReference type="Proteomes" id="UP000472272">
    <property type="component" value="Chromosome 6"/>
</dbReference>
<dbReference type="Pfam" id="PF05773">
    <property type="entry name" value="RWD"/>
    <property type="match status" value="1"/>
</dbReference>
<evidence type="ECO:0000256" key="6">
    <source>
        <dbReference type="ARBA" id="ARBA00053748"/>
    </source>
</evidence>
<evidence type="ECO:0000256" key="4">
    <source>
        <dbReference type="ARBA" id="ARBA00022490"/>
    </source>
</evidence>
<dbReference type="AlphaFoldDB" id="A0A670JB36"/>
<dbReference type="SUPFAM" id="SSF54495">
    <property type="entry name" value="UBC-like"/>
    <property type="match status" value="1"/>
</dbReference>
<comment type="function">
    <text evidence="6">Enhancer of SUMO conjugation. Increases SUMO conjugation to proteins by promoting the: binding of E1 and E2 enzymes, thioester linkage between SUMO and ube2i/ubc9 and transfer of SUMO to specific target proteins which include hif1a, pias, nfkbia, nr3c1 and top1. Has no effect on ubiquitination.</text>
</comment>
<organism evidence="8 9">
    <name type="scientific">Podarcis muralis</name>
    <name type="common">Wall lizard</name>
    <name type="synonym">Lacerta muralis</name>
    <dbReference type="NCBI Taxonomy" id="64176"/>
    <lineage>
        <taxon>Eukaryota</taxon>
        <taxon>Metazoa</taxon>
        <taxon>Chordata</taxon>
        <taxon>Craniata</taxon>
        <taxon>Vertebrata</taxon>
        <taxon>Euteleostomi</taxon>
        <taxon>Lepidosauria</taxon>
        <taxon>Squamata</taxon>
        <taxon>Bifurcata</taxon>
        <taxon>Unidentata</taxon>
        <taxon>Episquamata</taxon>
        <taxon>Laterata</taxon>
        <taxon>Lacertibaenia</taxon>
        <taxon>Lacertidae</taxon>
        <taxon>Podarcis</taxon>
    </lineage>
</organism>
<dbReference type="CDD" id="cd24164">
    <property type="entry name" value="RWDD3_C"/>
    <property type="match status" value="1"/>
</dbReference>
<keyword evidence="5" id="KW-0539">Nucleus</keyword>
<dbReference type="PANTHER" id="PTHR15628:SF1">
    <property type="entry name" value="RWD DOMAIN-CONTAINING PROTEIN 3"/>
    <property type="match status" value="1"/>
</dbReference>
<dbReference type="CTD" id="25950"/>
<dbReference type="GO" id="GO:0033235">
    <property type="term" value="P:positive regulation of protein sumoylation"/>
    <property type="evidence" value="ECO:0007669"/>
    <property type="project" value="Ensembl"/>
</dbReference>
<feature type="domain" description="RWD" evidence="7">
    <location>
        <begin position="70"/>
        <end position="177"/>
    </location>
</feature>
<evidence type="ECO:0000256" key="2">
    <source>
        <dbReference type="ARBA" id="ARBA00004496"/>
    </source>
</evidence>
<proteinExistence type="predicted"/>
<evidence type="ECO:0000313" key="9">
    <source>
        <dbReference type="Proteomes" id="UP000472272"/>
    </source>
</evidence>
<dbReference type="GeneTree" id="ENSGT00390000000954"/>
<reference evidence="8" key="3">
    <citation type="submission" date="2025-09" db="UniProtKB">
        <authorList>
            <consortium name="Ensembl"/>
        </authorList>
    </citation>
    <scope>IDENTIFICATION</scope>
</reference>
<accession>A0A670JB36</accession>
<evidence type="ECO:0000256" key="5">
    <source>
        <dbReference type="ARBA" id="ARBA00023242"/>
    </source>
</evidence>
<protein>
    <recommendedName>
        <fullName evidence="3">RWD domain-containing protein 3</fullName>
    </recommendedName>
</protein>
<dbReference type="GO" id="GO:0010468">
    <property type="term" value="P:regulation of gene expression"/>
    <property type="evidence" value="ECO:0007669"/>
    <property type="project" value="UniProtKB-ARBA"/>
</dbReference>
<evidence type="ECO:0000259" key="7">
    <source>
        <dbReference type="PROSITE" id="PS50908"/>
    </source>
</evidence>
<dbReference type="GO" id="GO:0005634">
    <property type="term" value="C:nucleus"/>
    <property type="evidence" value="ECO:0007669"/>
    <property type="project" value="UniProtKB-SubCell"/>
</dbReference>
<dbReference type="InterPro" id="IPR016135">
    <property type="entry name" value="UBQ-conjugating_enzyme/RWD"/>
</dbReference>
<dbReference type="FunFam" id="3.10.110.10:FF:000050">
    <property type="entry name" value="eIF-2-alpha kinase GCN2"/>
    <property type="match status" value="1"/>
</dbReference>
<dbReference type="Ensembl" id="ENSPMRT00000022797.1">
    <property type="protein sequence ID" value="ENSPMRP00000021481.1"/>
    <property type="gene ID" value="ENSPMRG00000013943.1"/>
</dbReference>
<evidence type="ECO:0000256" key="3">
    <source>
        <dbReference type="ARBA" id="ARBA00015444"/>
    </source>
</evidence>
<evidence type="ECO:0000313" key="8">
    <source>
        <dbReference type="Ensembl" id="ENSPMRP00000021481.1"/>
    </source>
</evidence>
<dbReference type="PANTHER" id="PTHR15628">
    <property type="entry name" value="RWD DOMAIN-CONTAINING PROTEIN 3"/>
    <property type="match status" value="1"/>
</dbReference>
<dbReference type="Gene3D" id="3.10.110.10">
    <property type="entry name" value="Ubiquitin Conjugating Enzyme"/>
    <property type="match status" value="1"/>
</dbReference>
<dbReference type="InterPro" id="IPR038840">
    <property type="entry name" value="RWDD3"/>
</dbReference>
<reference evidence="8 9" key="1">
    <citation type="journal article" date="2019" name="Proc. Natl. Acad. Sci. U.S.A.">
        <title>Regulatory changes in pterin and carotenoid genes underlie balanced color polymorphisms in the wall lizard.</title>
        <authorList>
            <person name="Andrade P."/>
            <person name="Pinho C."/>
            <person name="Perez I de Lanuza G."/>
            <person name="Afonso S."/>
            <person name="Brejcha J."/>
            <person name="Rubin C.J."/>
            <person name="Wallerman O."/>
            <person name="Pereira P."/>
            <person name="Sabatino S.J."/>
            <person name="Bellati A."/>
            <person name="Pellitteri-Rosa D."/>
            <person name="Bosakova Z."/>
            <person name="Bunikis I."/>
            <person name="Carretero M.A."/>
            <person name="Feiner N."/>
            <person name="Marsik P."/>
            <person name="Pauperio F."/>
            <person name="Salvi D."/>
            <person name="Soler L."/>
            <person name="While G.M."/>
            <person name="Uller T."/>
            <person name="Font E."/>
            <person name="Andersson L."/>
            <person name="Carneiro M."/>
        </authorList>
    </citation>
    <scope>NUCLEOTIDE SEQUENCE</scope>
</reference>
<keyword evidence="4" id="KW-0963">Cytoplasm</keyword>
<keyword evidence="9" id="KW-1185">Reference proteome</keyword>
<dbReference type="GO" id="GO:0005737">
    <property type="term" value="C:cytoplasm"/>
    <property type="evidence" value="ECO:0007669"/>
    <property type="project" value="UniProtKB-SubCell"/>
</dbReference>
<reference evidence="8" key="2">
    <citation type="submission" date="2025-08" db="UniProtKB">
        <authorList>
            <consortium name="Ensembl"/>
        </authorList>
    </citation>
    <scope>IDENTIFICATION</scope>
</reference>
<name>A0A670JB36_PODMU</name>
<dbReference type="GO" id="GO:1902073">
    <property type="term" value="P:positive regulation of hypoxia-inducible factor-1alpha signaling pathway"/>
    <property type="evidence" value="ECO:0007669"/>
    <property type="project" value="Ensembl"/>
</dbReference>
<evidence type="ECO:0000256" key="1">
    <source>
        <dbReference type="ARBA" id="ARBA00004123"/>
    </source>
</evidence>
<dbReference type="RefSeq" id="XP_028588579.1">
    <property type="nucleotide sequence ID" value="XM_028732746.1"/>
</dbReference>
<dbReference type="SMART" id="SM00591">
    <property type="entry name" value="RWD"/>
    <property type="match status" value="1"/>
</dbReference>
<dbReference type="OMA" id="GITFRIQ"/>
<dbReference type="GeneID" id="114598743"/>
<dbReference type="CDD" id="cd23819">
    <property type="entry name" value="RWD_RWDD3"/>
    <property type="match status" value="1"/>
</dbReference>